<sequence length="264" mass="28784">MVLVALAVKRHQERPRRPWTIWLLDISKQGFSSGAGHAVGMAVAIIASSTSGGGTSQCGWYFVVYLMDATMGMSLAILFHHIATAWAARLLLQANKDELRDGHWWQALAEVGHYGMDPAAPNLRTWGVQVVEWMSCVVLARTIVGCCVVLLIPLLRIVSSFMDRQFKGRPDVYLLTVMVCIPLVLNVGLAYIQDQVLKWKHGSGVGRKASTMGPSPTKRAAPLDYLGHDVGNSEPVDHCVAVQPQPFSGGHQTQRSSRPQGCSA</sequence>
<evidence type="ECO:0000256" key="1">
    <source>
        <dbReference type="SAM" id="Phobius"/>
    </source>
</evidence>
<keyword evidence="1" id="KW-1133">Transmembrane helix</keyword>
<reference evidence="2" key="1">
    <citation type="submission" date="2021-01" db="EMBL/GenBank/DDBJ databases">
        <authorList>
            <person name="Corre E."/>
            <person name="Pelletier E."/>
            <person name="Niang G."/>
            <person name="Scheremetjew M."/>
            <person name="Finn R."/>
            <person name="Kale V."/>
            <person name="Holt S."/>
            <person name="Cochrane G."/>
            <person name="Meng A."/>
            <person name="Brown T."/>
            <person name="Cohen L."/>
        </authorList>
    </citation>
    <scope>NUCLEOTIDE SEQUENCE</scope>
    <source>
        <strain evidence="2">CCMP1320</strain>
    </source>
</reference>
<dbReference type="AlphaFoldDB" id="A0A7S3R5Y1"/>
<feature type="transmembrane region" description="Helical" evidence="1">
    <location>
        <begin position="59"/>
        <end position="79"/>
    </location>
</feature>
<protein>
    <submittedName>
        <fullName evidence="2">Uncharacterized protein</fullName>
    </submittedName>
</protein>
<dbReference type="Pfam" id="PF12400">
    <property type="entry name" value="STIMATE"/>
    <property type="match status" value="1"/>
</dbReference>
<organism evidence="2">
    <name type="scientific">Dunaliella tertiolecta</name>
    <name type="common">Green alga</name>
    <dbReference type="NCBI Taxonomy" id="3047"/>
    <lineage>
        <taxon>Eukaryota</taxon>
        <taxon>Viridiplantae</taxon>
        <taxon>Chlorophyta</taxon>
        <taxon>core chlorophytes</taxon>
        <taxon>Chlorophyceae</taxon>
        <taxon>CS clade</taxon>
        <taxon>Chlamydomonadales</taxon>
        <taxon>Dunaliellaceae</taxon>
        <taxon>Dunaliella</taxon>
    </lineage>
</organism>
<dbReference type="InterPro" id="IPR022127">
    <property type="entry name" value="STIMATE/YPL162C"/>
</dbReference>
<keyword evidence="1" id="KW-0812">Transmembrane</keyword>
<accession>A0A7S3R5Y1</accession>
<evidence type="ECO:0000313" key="2">
    <source>
        <dbReference type="EMBL" id="CAE0503059.1"/>
    </source>
</evidence>
<feature type="transmembrane region" description="Helical" evidence="1">
    <location>
        <begin position="130"/>
        <end position="152"/>
    </location>
</feature>
<dbReference type="PANTHER" id="PTHR31735">
    <property type="entry name" value="VACUOLAR MEMBRANE PROTEIN YPL162C"/>
    <property type="match status" value="1"/>
</dbReference>
<keyword evidence="1" id="KW-0472">Membrane</keyword>
<gene>
    <name evidence="2" type="ORF">DTER00134_LOCUS18132</name>
</gene>
<dbReference type="EMBL" id="HBIP01029941">
    <property type="protein sequence ID" value="CAE0503059.1"/>
    <property type="molecule type" value="Transcribed_RNA"/>
</dbReference>
<dbReference type="GO" id="GO:0016020">
    <property type="term" value="C:membrane"/>
    <property type="evidence" value="ECO:0007669"/>
    <property type="project" value="TreeGrafter"/>
</dbReference>
<dbReference type="PANTHER" id="PTHR31735:SF1">
    <property type="entry name" value="VACUOLAR MEMBRANE PROTEIN YPL162C"/>
    <property type="match status" value="1"/>
</dbReference>
<feature type="transmembrane region" description="Helical" evidence="1">
    <location>
        <begin position="172"/>
        <end position="192"/>
    </location>
</feature>
<name>A0A7S3R5Y1_DUNTE</name>
<proteinExistence type="predicted"/>